<organism evidence="2 3">
    <name type="scientific">Longibacter salinarum</name>
    <dbReference type="NCBI Taxonomy" id="1850348"/>
    <lineage>
        <taxon>Bacteria</taxon>
        <taxon>Pseudomonadati</taxon>
        <taxon>Rhodothermota</taxon>
        <taxon>Rhodothermia</taxon>
        <taxon>Rhodothermales</taxon>
        <taxon>Salisaetaceae</taxon>
        <taxon>Longibacter</taxon>
    </lineage>
</organism>
<evidence type="ECO:0000259" key="1">
    <source>
        <dbReference type="Pfam" id="PF04326"/>
    </source>
</evidence>
<dbReference type="InterPro" id="IPR038461">
    <property type="entry name" value="Schlafen_AlbA_2_dom_sf"/>
</dbReference>
<dbReference type="Pfam" id="PF04326">
    <property type="entry name" value="SLFN_AlbA_2"/>
    <property type="match status" value="1"/>
</dbReference>
<evidence type="ECO:0000313" key="3">
    <source>
        <dbReference type="Proteomes" id="UP000220102"/>
    </source>
</evidence>
<dbReference type="Gene3D" id="3.30.950.30">
    <property type="entry name" value="Schlafen, AAA domain"/>
    <property type="match status" value="1"/>
</dbReference>
<dbReference type="OrthoDB" id="9810282at2"/>
<feature type="domain" description="Schlafen AlbA-2" evidence="1">
    <location>
        <begin position="14"/>
        <end position="133"/>
    </location>
</feature>
<dbReference type="PANTHER" id="PTHR30595">
    <property type="entry name" value="GLPR-RELATED TRANSCRIPTIONAL REPRESSOR"/>
    <property type="match status" value="1"/>
</dbReference>
<dbReference type="PANTHER" id="PTHR30595:SF6">
    <property type="entry name" value="SCHLAFEN ALBA-2 DOMAIN-CONTAINING PROTEIN"/>
    <property type="match status" value="1"/>
</dbReference>
<dbReference type="Proteomes" id="UP000220102">
    <property type="component" value="Unassembled WGS sequence"/>
</dbReference>
<dbReference type="RefSeq" id="WP_098073943.1">
    <property type="nucleotide sequence ID" value="NZ_PDEQ01000001.1"/>
</dbReference>
<dbReference type="InterPro" id="IPR007421">
    <property type="entry name" value="Schlafen_AlbA_2_dom"/>
</dbReference>
<proteinExistence type="predicted"/>
<comment type="caution">
    <text evidence="2">The sequence shown here is derived from an EMBL/GenBank/DDBJ whole genome shotgun (WGS) entry which is preliminary data.</text>
</comment>
<dbReference type="EMBL" id="PDEQ01000001">
    <property type="protein sequence ID" value="PEN15044.1"/>
    <property type="molecule type" value="Genomic_DNA"/>
</dbReference>
<gene>
    <name evidence="2" type="ORF">CRI94_01785</name>
</gene>
<evidence type="ECO:0000313" key="2">
    <source>
        <dbReference type="EMBL" id="PEN15044.1"/>
    </source>
</evidence>
<sequence length="215" mass="23850">MTLGELKQIVSLGEGISLEFKRRVPRDERIAKEVIALANTQGGRILVGVDDDGTITGLDDASEQEFVLRRAVRRRTFPEVDIRTERVVVAPRRDVILVTVPESDQKPHHLVDEGMGPGDGTAYVRVEDMSVEASGESVEMMESANSMTGVTFEFGEAESLLMRYLDDYGRITVGEFAKLADISAEEASATLVRLSKANLLRLHADRKEDYFTLAY</sequence>
<reference evidence="2 3" key="1">
    <citation type="submission" date="2017-10" db="EMBL/GenBank/DDBJ databases">
        <title>Draft genome of Longibacter Salinarum.</title>
        <authorList>
            <person name="Goh K.M."/>
            <person name="Shamsir M.S."/>
            <person name="Lim S.W."/>
        </authorList>
    </citation>
    <scope>NUCLEOTIDE SEQUENCE [LARGE SCALE GENOMIC DNA]</scope>
    <source>
        <strain evidence="2 3">KCTC 52045</strain>
    </source>
</reference>
<keyword evidence="3" id="KW-1185">Reference proteome</keyword>
<accession>A0A2A8D2C9</accession>
<protein>
    <submittedName>
        <fullName evidence="2">Transcriptional regulator</fullName>
    </submittedName>
</protein>
<dbReference type="AlphaFoldDB" id="A0A2A8D2C9"/>
<name>A0A2A8D2C9_9BACT</name>